<proteinExistence type="predicted"/>
<keyword evidence="3 6" id="KW-0812">Transmembrane</keyword>
<dbReference type="InterPro" id="IPR012902">
    <property type="entry name" value="N_methyl_site"/>
</dbReference>
<evidence type="ECO:0008006" key="9">
    <source>
        <dbReference type="Google" id="ProtNLM"/>
    </source>
</evidence>
<feature type="transmembrane region" description="Helical" evidence="6">
    <location>
        <begin position="12"/>
        <end position="32"/>
    </location>
</feature>
<dbReference type="PROSITE" id="PS00409">
    <property type="entry name" value="PROKAR_NTER_METHYL"/>
    <property type="match status" value="1"/>
</dbReference>
<reference evidence="7 8" key="1">
    <citation type="journal article" date="2016" name="Nat. Commun.">
        <title>Thousands of microbial genomes shed light on interconnected biogeochemical processes in an aquifer system.</title>
        <authorList>
            <person name="Anantharaman K."/>
            <person name="Brown C.T."/>
            <person name="Hug L.A."/>
            <person name="Sharon I."/>
            <person name="Castelle C.J."/>
            <person name="Probst A.J."/>
            <person name="Thomas B.C."/>
            <person name="Singh A."/>
            <person name="Wilkins M.J."/>
            <person name="Karaoz U."/>
            <person name="Brodie E.L."/>
            <person name="Williams K.H."/>
            <person name="Hubbard S.S."/>
            <person name="Banfield J.F."/>
        </authorList>
    </citation>
    <scope>NUCLEOTIDE SEQUENCE [LARGE SCALE GENOMIC DNA]</scope>
</reference>
<sequence>MYNNRSRGFTLIELLVVIAIIGILSAVVLASLNTARSKGNDAAIQSDLSTIQTQAEIFYSTGNTYTGVCADTQVERARAAADAANGTTEAAFCSATATTYAATAQLVADNTKYWCIDSTGNAKSITGTAAGITVCP</sequence>
<organism evidence="7 8">
    <name type="scientific">Candidatus Kaiserbacteria bacterium RIFOXYD1_FULL_47_14</name>
    <dbReference type="NCBI Taxonomy" id="1798533"/>
    <lineage>
        <taxon>Bacteria</taxon>
        <taxon>Candidatus Kaiseribacteriota</taxon>
    </lineage>
</organism>
<evidence type="ECO:0000256" key="5">
    <source>
        <dbReference type="ARBA" id="ARBA00023136"/>
    </source>
</evidence>
<evidence type="ECO:0000313" key="8">
    <source>
        <dbReference type="Proteomes" id="UP000176867"/>
    </source>
</evidence>
<name>A0A1F6G6R5_9BACT</name>
<dbReference type="InterPro" id="IPR045584">
    <property type="entry name" value="Pilin-like"/>
</dbReference>
<dbReference type="Gene3D" id="3.30.700.10">
    <property type="entry name" value="Glycoprotein, Type 4 Pilin"/>
    <property type="match status" value="1"/>
</dbReference>
<evidence type="ECO:0000256" key="1">
    <source>
        <dbReference type="ARBA" id="ARBA00004167"/>
    </source>
</evidence>
<keyword evidence="5 6" id="KW-0472">Membrane</keyword>
<dbReference type="InterPro" id="IPR002416">
    <property type="entry name" value="T2SS_protein-GspH"/>
</dbReference>
<dbReference type="STRING" id="1798533.A2609_01010"/>
<keyword evidence="2" id="KW-0488">Methylation</keyword>
<dbReference type="AlphaFoldDB" id="A0A1F6G6R5"/>
<dbReference type="EMBL" id="MFMU01000004">
    <property type="protein sequence ID" value="OGG93812.1"/>
    <property type="molecule type" value="Genomic_DNA"/>
</dbReference>
<accession>A0A1F6G6R5</accession>
<comment type="caution">
    <text evidence="7">The sequence shown here is derived from an EMBL/GenBank/DDBJ whole genome shotgun (WGS) entry which is preliminary data.</text>
</comment>
<protein>
    <recommendedName>
        <fullName evidence="9">Type II secretion system protein GspG C-terminal domain-containing protein</fullName>
    </recommendedName>
</protein>
<dbReference type="Pfam" id="PF07963">
    <property type="entry name" value="N_methyl"/>
    <property type="match status" value="1"/>
</dbReference>
<dbReference type="SUPFAM" id="SSF54523">
    <property type="entry name" value="Pili subunits"/>
    <property type="match status" value="1"/>
</dbReference>
<dbReference type="GO" id="GO:0015627">
    <property type="term" value="C:type II protein secretion system complex"/>
    <property type="evidence" value="ECO:0007669"/>
    <property type="project" value="InterPro"/>
</dbReference>
<evidence type="ECO:0000256" key="6">
    <source>
        <dbReference type="SAM" id="Phobius"/>
    </source>
</evidence>
<comment type="subcellular location">
    <subcellularLocation>
        <location evidence="1">Membrane</location>
        <topology evidence="1">Single-pass membrane protein</topology>
    </subcellularLocation>
</comment>
<dbReference type="NCBIfam" id="TIGR02532">
    <property type="entry name" value="IV_pilin_GFxxxE"/>
    <property type="match status" value="1"/>
</dbReference>
<evidence type="ECO:0000313" key="7">
    <source>
        <dbReference type="EMBL" id="OGG93812.1"/>
    </source>
</evidence>
<dbReference type="PRINTS" id="PR00885">
    <property type="entry name" value="BCTERIALGSPH"/>
</dbReference>
<evidence type="ECO:0000256" key="3">
    <source>
        <dbReference type="ARBA" id="ARBA00022692"/>
    </source>
</evidence>
<dbReference type="GO" id="GO:0016020">
    <property type="term" value="C:membrane"/>
    <property type="evidence" value="ECO:0007669"/>
    <property type="project" value="UniProtKB-SubCell"/>
</dbReference>
<dbReference type="Proteomes" id="UP000176867">
    <property type="component" value="Unassembled WGS sequence"/>
</dbReference>
<evidence type="ECO:0000256" key="2">
    <source>
        <dbReference type="ARBA" id="ARBA00022481"/>
    </source>
</evidence>
<keyword evidence="4 6" id="KW-1133">Transmembrane helix</keyword>
<dbReference type="GO" id="GO:0015628">
    <property type="term" value="P:protein secretion by the type II secretion system"/>
    <property type="evidence" value="ECO:0007669"/>
    <property type="project" value="InterPro"/>
</dbReference>
<evidence type="ECO:0000256" key="4">
    <source>
        <dbReference type="ARBA" id="ARBA00022989"/>
    </source>
</evidence>
<gene>
    <name evidence="7" type="ORF">A2609_01010</name>
</gene>
<dbReference type="PANTHER" id="PTHR30093">
    <property type="entry name" value="GENERAL SECRETION PATHWAY PROTEIN G"/>
    <property type="match status" value="1"/>
</dbReference>